<keyword evidence="5" id="KW-1185">Reference proteome</keyword>
<evidence type="ECO:0000313" key="4">
    <source>
        <dbReference type="EMBL" id="SOE50193.1"/>
    </source>
</evidence>
<evidence type="ECO:0000259" key="2">
    <source>
        <dbReference type="Pfam" id="PF00561"/>
    </source>
</evidence>
<feature type="domain" description="AB hydrolase-1" evidence="2">
    <location>
        <begin position="37"/>
        <end position="289"/>
    </location>
</feature>
<dbReference type="KEGG" id="odi:ODI_R2567"/>
<evidence type="ECO:0000313" key="5">
    <source>
        <dbReference type="Proteomes" id="UP000078558"/>
    </source>
</evidence>
<evidence type="ECO:0000313" key="3">
    <source>
        <dbReference type="EMBL" id="SBT27272.1"/>
    </source>
</evidence>
<dbReference type="PANTHER" id="PTHR43329">
    <property type="entry name" value="EPOXIDE HYDROLASE"/>
    <property type="match status" value="1"/>
</dbReference>
<reference evidence="4 5" key="2">
    <citation type="submission" date="2017-08" db="EMBL/GenBank/DDBJ databases">
        <authorList>
            <person name="de Groot N.N."/>
        </authorList>
    </citation>
    <scope>NUCLEOTIDE SEQUENCE [LARGE SCALE GENOMIC DNA]</scope>
    <source>
        <strain evidence="4">Orrdi1</strain>
    </source>
</reference>
<dbReference type="InterPro" id="IPR000639">
    <property type="entry name" value="Epox_hydrolase-like"/>
</dbReference>
<dbReference type="InterPro" id="IPR000073">
    <property type="entry name" value="AB_hydrolase_1"/>
</dbReference>
<dbReference type="SUPFAM" id="SSF53474">
    <property type="entry name" value="alpha/beta-Hydrolases"/>
    <property type="match status" value="1"/>
</dbReference>
<accession>A0A1C3K722</accession>
<dbReference type="EMBL" id="FLRC01000053">
    <property type="protein sequence ID" value="SBT27272.1"/>
    <property type="molecule type" value="Genomic_DNA"/>
</dbReference>
<evidence type="ECO:0000256" key="1">
    <source>
        <dbReference type="ARBA" id="ARBA00022801"/>
    </source>
</evidence>
<dbReference type="InterPro" id="IPR029058">
    <property type="entry name" value="AB_hydrolase_fold"/>
</dbReference>
<gene>
    <name evidence="3" type="ORF">ODI_03859</name>
    <name evidence="4" type="ORF">ODI_R2567</name>
</gene>
<dbReference type="GO" id="GO:0033961">
    <property type="term" value="F:cis-stilbene-oxide hydrolase activity"/>
    <property type="evidence" value="ECO:0007669"/>
    <property type="project" value="UniProtKB-EC"/>
</dbReference>
<dbReference type="Gene3D" id="3.40.50.1820">
    <property type="entry name" value="alpha/beta hydrolase"/>
    <property type="match status" value="1"/>
</dbReference>
<dbReference type="Proteomes" id="UP000078558">
    <property type="component" value="Chromosome I"/>
</dbReference>
<sequence length="306" mass="33643">MFTKGGKPVHDYRYASTDRLDIAYLEWNPQGSRTAFLLHGWPDSPACWKAVAPLLAEAGYRVLAPALRGFAPTRFRDAGTPRSGQLSALGRDVLDFIDALGLEPPTLVGHDWGARAAANACGLCPGAASRLVMLSVGYGTNDPDQPLALPQARNYWYHWYMATPRGARVLRDERTAFTRLMWDTWAPNGWYDPADFDEAARAFQGEDWPAIVLHSYRHRWGFAEGDPAYAEDEARLHPAPVLSVPTLVLHGGADTCNHPDSSKGREAFFQGGYARQVLEGVGHFPQREAPRAVAEAILRFCVGGPA</sequence>
<dbReference type="EC" id="3.3.2.9" evidence="3"/>
<protein>
    <submittedName>
        <fullName evidence="3">Epoxide hydrolase</fullName>
        <ecNumber evidence="3">3.3.2.9</ecNumber>
    </submittedName>
</protein>
<reference evidence="3 5" key="1">
    <citation type="submission" date="2016-06" db="EMBL/GenBank/DDBJ databases">
        <authorList>
            <person name="Kjaerup R.B."/>
            <person name="Dalgaard T.S."/>
            <person name="Juul-Madsen H.R."/>
        </authorList>
    </citation>
    <scope>NUCLEOTIDE SEQUENCE [LARGE SCALE GENOMIC DNA]</scope>
    <source>
        <strain evidence="3">Orrdi1</strain>
    </source>
</reference>
<name>A0A1C3K722_9BURK</name>
<proteinExistence type="predicted"/>
<keyword evidence="1 3" id="KW-0378">Hydrolase</keyword>
<dbReference type="PRINTS" id="PR00412">
    <property type="entry name" value="EPOXHYDRLASE"/>
</dbReference>
<dbReference type="AlphaFoldDB" id="A0A1C3K722"/>
<dbReference type="EMBL" id="LT907988">
    <property type="protein sequence ID" value="SOE50193.1"/>
    <property type="molecule type" value="Genomic_DNA"/>
</dbReference>
<organism evidence="3 5">
    <name type="scientific">Orrella dioscoreae</name>
    <dbReference type="NCBI Taxonomy" id="1851544"/>
    <lineage>
        <taxon>Bacteria</taxon>
        <taxon>Pseudomonadati</taxon>
        <taxon>Pseudomonadota</taxon>
        <taxon>Betaproteobacteria</taxon>
        <taxon>Burkholderiales</taxon>
        <taxon>Alcaligenaceae</taxon>
        <taxon>Orrella</taxon>
    </lineage>
</organism>
<dbReference type="Pfam" id="PF00561">
    <property type="entry name" value="Abhydrolase_1"/>
    <property type="match status" value="1"/>
</dbReference>
<dbReference type="STRING" id="1851544.ODI_03859"/>